<gene>
    <name evidence="1" type="ORF">QBC32DRAFT_199980</name>
</gene>
<comment type="caution">
    <text evidence="1">The sequence shown here is derived from an EMBL/GenBank/DDBJ whole genome shotgun (WGS) entry which is preliminary data.</text>
</comment>
<dbReference type="Proteomes" id="UP001303222">
    <property type="component" value="Unassembled WGS sequence"/>
</dbReference>
<dbReference type="EMBL" id="MU859315">
    <property type="protein sequence ID" value="KAK3947772.1"/>
    <property type="molecule type" value="Genomic_DNA"/>
</dbReference>
<accession>A0AAN6NQ32</accession>
<name>A0AAN6NQ32_9PEZI</name>
<feature type="non-terminal residue" evidence="1">
    <location>
        <position position="55"/>
    </location>
</feature>
<reference evidence="1" key="2">
    <citation type="submission" date="2023-06" db="EMBL/GenBank/DDBJ databases">
        <authorList>
            <consortium name="Lawrence Berkeley National Laboratory"/>
            <person name="Mondo S.J."/>
            <person name="Hensen N."/>
            <person name="Bonometti L."/>
            <person name="Westerberg I."/>
            <person name="Brannstrom I.O."/>
            <person name="Guillou S."/>
            <person name="Cros-Aarteil S."/>
            <person name="Calhoun S."/>
            <person name="Haridas S."/>
            <person name="Kuo A."/>
            <person name="Pangilinan J."/>
            <person name="Riley R."/>
            <person name="Labutti K."/>
            <person name="Andreopoulos B."/>
            <person name="Lipzen A."/>
            <person name="Chen C."/>
            <person name="Yanf M."/>
            <person name="Daum C."/>
            <person name="Ng V."/>
            <person name="Clum A."/>
            <person name="Steindorff A."/>
            <person name="Ohm R."/>
            <person name="Martin F."/>
            <person name="Silar P."/>
            <person name="Natvig D."/>
            <person name="Lalanne C."/>
            <person name="Gautier V."/>
            <person name="Ament-Velasquez S.L."/>
            <person name="Kruys A."/>
            <person name="Hutchinson M.I."/>
            <person name="Powell A.J."/>
            <person name="Barry K."/>
            <person name="Miller A.N."/>
            <person name="Grigoriev I.V."/>
            <person name="Debuchy R."/>
            <person name="Gladieux P."/>
            <person name="Thoren M.H."/>
            <person name="Johannesson H."/>
        </authorList>
    </citation>
    <scope>NUCLEOTIDE SEQUENCE</scope>
    <source>
        <strain evidence="1">CBS 626.80</strain>
    </source>
</reference>
<reference evidence="1" key="1">
    <citation type="journal article" date="2023" name="Mol. Phylogenet. Evol.">
        <title>Genome-scale phylogeny and comparative genomics of the fungal order Sordariales.</title>
        <authorList>
            <person name="Hensen N."/>
            <person name="Bonometti L."/>
            <person name="Westerberg I."/>
            <person name="Brannstrom I.O."/>
            <person name="Guillou S."/>
            <person name="Cros-Aarteil S."/>
            <person name="Calhoun S."/>
            <person name="Haridas S."/>
            <person name="Kuo A."/>
            <person name="Mondo S."/>
            <person name="Pangilinan J."/>
            <person name="Riley R."/>
            <person name="LaButti K."/>
            <person name="Andreopoulos B."/>
            <person name="Lipzen A."/>
            <person name="Chen C."/>
            <person name="Yan M."/>
            <person name="Daum C."/>
            <person name="Ng V."/>
            <person name="Clum A."/>
            <person name="Steindorff A."/>
            <person name="Ohm R.A."/>
            <person name="Martin F."/>
            <person name="Silar P."/>
            <person name="Natvig D.O."/>
            <person name="Lalanne C."/>
            <person name="Gautier V."/>
            <person name="Ament-Velasquez S.L."/>
            <person name="Kruys A."/>
            <person name="Hutchinson M.I."/>
            <person name="Powell A.J."/>
            <person name="Barry K."/>
            <person name="Miller A.N."/>
            <person name="Grigoriev I.V."/>
            <person name="Debuchy R."/>
            <person name="Gladieux P."/>
            <person name="Hiltunen Thoren M."/>
            <person name="Johannesson H."/>
        </authorList>
    </citation>
    <scope>NUCLEOTIDE SEQUENCE</scope>
    <source>
        <strain evidence="1">CBS 626.80</strain>
    </source>
</reference>
<evidence type="ECO:0000313" key="1">
    <source>
        <dbReference type="EMBL" id="KAK3947772.1"/>
    </source>
</evidence>
<sequence length="55" mass="6154">ADQGSDINVINYNLAVKLGLPFLDLAEAGYGGMSLNTSDNRRSRMVWYAMFRIDI</sequence>
<feature type="non-terminal residue" evidence="1">
    <location>
        <position position="1"/>
    </location>
</feature>
<organism evidence="1 2">
    <name type="scientific">Pseudoneurospora amorphoporcata</name>
    <dbReference type="NCBI Taxonomy" id="241081"/>
    <lineage>
        <taxon>Eukaryota</taxon>
        <taxon>Fungi</taxon>
        <taxon>Dikarya</taxon>
        <taxon>Ascomycota</taxon>
        <taxon>Pezizomycotina</taxon>
        <taxon>Sordariomycetes</taxon>
        <taxon>Sordariomycetidae</taxon>
        <taxon>Sordariales</taxon>
        <taxon>Sordariaceae</taxon>
        <taxon>Pseudoneurospora</taxon>
    </lineage>
</organism>
<keyword evidence="2" id="KW-1185">Reference proteome</keyword>
<protein>
    <submittedName>
        <fullName evidence="1">Uncharacterized protein</fullName>
    </submittedName>
</protein>
<evidence type="ECO:0000313" key="2">
    <source>
        <dbReference type="Proteomes" id="UP001303222"/>
    </source>
</evidence>
<dbReference type="AlphaFoldDB" id="A0AAN6NQ32"/>
<proteinExistence type="predicted"/>